<dbReference type="AlphaFoldDB" id="A0A165PLJ5"/>
<accession>A0A165PLJ5</accession>
<sequence>MRLLSLPLKLVAQARHALSSYSYLPVTENGVPSPDTPPRRRRVELAFLVVFAIAIPATVLWDLRHSTTIDLVNLPDLVSIQHYEGSLPQHTMSASVGGRYVRFVSQHHWGAGFNNLWEEVILLNEIALRADRAYTFRTYVLSDMSEWPSNVFMSGPSAGGPYPPEWNARPSISAEWWNVICPPARRRQISSDRAWEELALGDKFDGEEVVAKWAKYLRDMPEACVEIDGRGFFDLDFWFGSARSVAIWPTLSKSPILTHHAWSKPVYRAVSNNLPILTGNKTTHDTEKFVLPEDDGQLSLPPLKIYKPLHNLAALHIRRGDYEGHCWILRHFDAPYAAWNVIPGLPDTYKPDNSSEDTKSRILEHCLPSPQQVAGRVERAMKDYLAQNPRAERIDHFYVMTNANEDYLTELRTAMGALDFHNVLTWRDLTFVGSEKFAGQIVDMEIGIRAALFIGNGFSTLTSTVVALRLVRGAPMNSSRFW</sequence>
<name>A0A165PLJ5_EXIGL</name>
<dbReference type="CDD" id="cd11296">
    <property type="entry name" value="O-FucT_like"/>
    <property type="match status" value="1"/>
</dbReference>
<organism evidence="1 2">
    <name type="scientific">Exidia glandulosa HHB12029</name>
    <dbReference type="NCBI Taxonomy" id="1314781"/>
    <lineage>
        <taxon>Eukaryota</taxon>
        <taxon>Fungi</taxon>
        <taxon>Dikarya</taxon>
        <taxon>Basidiomycota</taxon>
        <taxon>Agaricomycotina</taxon>
        <taxon>Agaricomycetes</taxon>
        <taxon>Auriculariales</taxon>
        <taxon>Exidiaceae</taxon>
        <taxon>Exidia</taxon>
    </lineage>
</organism>
<proteinExistence type="predicted"/>
<reference evidence="1 2" key="1">
    <citation type="journal article" date="2016" name="Mol. Biol. Evol.">
        <title>Comparative Genomics of Early-Diverging Mushroom-Forming Fungi Provides Insights into the Origins of Lignocellulose Decay Capabilities.</title>
        <authorList>
            <person name="Nagy L.G."/>
            <person name="Riley R."/>
            <person name="Tritt A."/>
            <person name="Adam C."/>
            <person name="Daum C."/>
            <person name="Floudas D."/>
            <person name="Sun H."/>
            <person name="Yadav J.S."/>
            <person name="Pangilinan J."/>
            <person name="Larsson K.H."/>
            <person name="Matsuura K."/>
            <person name="Barry K."/>
            <person name="Labutti K."/>
            <person name="Kuo R."/>
            <person name="Ohm R.A."/>
            <person name="Bhattacharya S.S."/>
            <person name="Shirouzu T."/>
            <person name="Yoshinaga Y."/>
            <person name="Martin F.M."/>
            <person name="Grigoriev I.V."/>
            <person name="Hibbett D.S."/>
        </authorList>
    </citation>
    <scope>NUCLEOTIDE SEQUENCE [LARGE SCALE GENOMIC DNA]</scope>
    <source>
        <strain evidence="1 2">HHB12029</strain>
    </source>
</reference>
<dbReference type="OrthoDB" id="2559662at2759"/>
<evidence type="ECO:0000313" key="1">
    <source>
        <dbReference type="EMBL" id="KZW02343.1"/>
    </source>
</evidence>
<keyword evidence="2" id="KW-1185">Reference proteome</keyword>
<dbReference type="Gene3D" id="3.40.50.11350">
    <property type="match status" value="1"/>
</dbReference>
<dbReference type="Proteomes" id="UP000077266">
    <property type="component" value="Unassembled WGS sequence"/>
</dbReference>
<gene>
    <name evidence="1" type="ORF">EXIGLDRAFT_734488</name>
</gene>
<dbReference type="STRING" id="1314781.A0A165PLJ5"/>
<evidence type="ECO:0000313" key="2">
    <source>
        <dbReference type="Proteomes" id="UP000077266"/>
    </source>
</evidence>
<dbReference type="InParanoid" id="A0A165PLJ5"/>
<protein>
    <submittedName>
        <fullName evidence="1">Uncharacterized protein</fullName>
    </submittedName>
</protein>
<dbReference type="EMBL" id="KV425888">
    <property type="protein sequence ID" value="KZW02343.1"/>
    <property type="molecule type" value="Genomic_DNA"/>
</dbReference>